<evidence type="ECO:0000256" key="1">
    <source>
        <dbReference type="ARBA" id="ARBA00004308"/>
    </source>
</evidence>
<evidence type="ECO:0000313" key="8">
    <source>
        <dbReference type="Proteomes" id="UP000077115"/>
    </source>
</evidence>
<evidence type="ECO:0000256" key="5">
    <source>
        <dbReference type="ARBA" id="ARBA00023136"/>
    </source>
</evidence>
<dbReference type="GO" id="GO:0012505">
    <property type="term" value="C:endomembrane system"/>
    <property type="evidence" value="ECO:0007669"/>
    <property type="project" value="UniProtKB-SubCell"/>
</dbReference>
<keyword evidence="3" id="KW-0813">Transport</keyword>
<dbReference type="VEuPathDB" id="FungiDB:BDEG_23779"/>
<proteinExistence type="inferred from homology"/>
<feature type="domain" description="Clathrin/coatomer adaptor adaptin-like N-terminal" evidence="6">
    <location>
        <begin position="51"/>
        <end position="620"/>
    </location>
</feature>
<name>A0A177WJV6_BATDL</name>
<evidence type="ECO:0000256" key="3">
    <source>
        <dbReference type="ARBA" id="ARBA00022448"/>
    </source>
</evidence>
<comment type="subcellular location">
    <subcellularLocation>
        <location evidence="1">Endomembrane system</location>
    </subcellularLocation>
</comment>
<dbReference type="Pfam" id="PF01602">
    <property type="entry name" value="Adaptin_N"/>
    <property type="match status" value="1"/>
</dbReference>
<comment type="similarity">
    <text evidence="2">Belongs to the adaptor complexes large subunit family.</text>
</comment>
<evidence type="ECO:0000256" key="4">
    <source>
        <dbReference type="ARBA" id="ARBA00022927"/>
    </source>
</evidence>
<dbReference type="InterPro" id="IPR002553">
    <property type="entry name" value="Clathrin/coatomer_adapt-like_N"/>
</dbReference>
<sequence>MNSVVRTATSLASEAGRFSQMLTTQIVEKTKEVGIPAHLYETAEEKTADILPGLNSKFDKEKLDAMKRLVALMSKGNNVSEFFPHVIKNVASQSFDVRKLVYIYLLRYAEQEPDLALLSINTFQKDMTDKNPLIRAMALRVMSSIRVPVIAPIITLALRKGVSDLSPYVRKAAANAIPKCFSLDPMQKDCLIELLVLLLNDKSTVVLGTAVSSLNRICPDRYDLIHKHYHKLCRLMIDCDEWGQIEIMTMIMRYVRVNFLPPVTEASTALSESPAFKSSYRDNDHAQFISSIKPLLHSRNISVVLTVITAISTTGSMADLNKAVPFLIRLVRYSRENQYAVLLVILSICKTIPGAFSEFCHCFAVFHGDIPVIRDLKLEIMECIVCKENMEFVLGEFKAYVTNADEKLCIRTIQVWGRLASRLPFVIDQSLKTLVALVSEPNAAIVGEVIIVLRRLLQARSDLDAHNAAETSLLLTVDTKQSGDKSTTTTKVIRQLFQSYDSITVSMAKASVLWLIGHYVTSLPLIAPDALRVAVKSFVTEGEVVKLQTLNLAASVAVNLETCKIHMEMGKAVDTSMQVSCDSRVLNVVRLCFEYVLELARYDLNFDVRDRARFLAALVHRPLYLYDDKDHEKDDLETRYATLCRLVQILAGSQGVSKPADPFDGKFDVLLSFSSSD</sequence>
<evidence type="ECO:0000259" key="6">
    <source>
        <dbReference type="Pfam" id="PF01602"/>
    </source>
</evidence>
<protein>
    <recommendedName>
        <fullName evidence="6">Clathrin/coatomer adaptor adaptin-like N-terminal domain-containing protein</fullName>
    </recommendedName>
</protein>
<dbReference type="AlphaFoldDB" id="A0A177WJV6"/>
<keyword evidence="5" id="KW-0472">Membrane</keyword>
<accession>A0A177WJV6</accession>
<dbReference type="GO" id="GO:0006886">
    <property type="term" value="P:intracellular protein transport"/>
    <property type="evidence" value="ECO:0007669"/>
    <property type="project" value="InterPro"/>
</dbReference>
<dbReference type="EMBL" id="DS022303">
    <property type="protein sequence ID" value="OAJ39995.1"/>
    <property type="molecule type" value="Genomic_DNA"/>
</dbReference>
<reference evidence="7 8" key="1">
    <citation type="submission" date="2006-10" db="EMBL/GenBank/DDBJ databases">
        <title>The Genome Sequence of Batrachochytrium dendrobatidis JEL423.</title>
        <authorList>
            <consortium name="The Broad Institute Genome Sequencing Platform"/>
            <person name="Birren B."/>
            <person name="Lander E."/>
            <person name="Galagan J."/>
            <person name="Cuomo C."/>
            <person name="Devon K."/>
            <person name="Jaffe D."/>
            <person name="Butler J."/>
            <person name="Alvarez P."/>
            <person name="Gnerre S."/>
            <person name="Grabherr M."/>
            <person name="Kleber M."/>
            <person name="Mauceli E."/>
            <person name="Brockman W."/>
            <person name="Young S."/>
            <person name="LaButti K."/>
            <person name="Sykes S."/>
            <person name="DeCaprio D."/>
            <person name="Crawford M."/>
            <person name="Koehrsen M."/>
            <person name="Engels R."/>
            <person name="Montgomery P."/>
            <person name="Pearson M."/>
            <person name="Howarth C."/>
            <person name="Larson L."/>
            <person name="White J."/>
            <person name="O'Leary S."/>
            <person name="Kodira C."/>
            <person name="Zeng Q."/>
            <person name="Yandava C."/>
            <person name="Alvarado L."/>
            <person name="Longcore J."/>
            <person name="James T."/>
        </authorList>
    </citation>
    <scope>NUCLEOTIDE SEQUENCE [LARGE SCALE GENOMIC DNA]</scope>
    <source>
        <strain evidence="7 8">JEL423</strain>
    </source>
</reference>
<dbReference type="SUPFAM" id="SSF48371">
    <property type="entry name" value="ARM repeat"/>
    <property type="match status" value="1"/>
</dbReference>
<dbReference type="GO" id="GO:0016192">
    <property type="term" value="P:vesicle-mediated transport"/>
    <property type="evidence" value="ECO:0007669"/>
    <property type="project" value="InterPro"/>
</dbReference>
<gene>
    <name evidence="7" type="ORF">BDEG_23779</name>
</gene>
<dbReference type="InterPro" id="IPR011989">
    <property type="entry name" value="ARM-like"/>
</dbReference>
<dbReference type="InterPro" id="IPR016024">
    <property type="entry name" value="ARM-type_fold"/>
</dbReference>
<dbReference type="InterPro" id="IPR026739">
    <property type="entry name" value="AP_beta"/>
</dbReference>
<organism evidence="7 8">
    <name type="scientific">Batrachochytrium dendrobatidis (strain JEL423)</name>
    <dbReference type="NCBI Taxonomy" id="403673"/>
    <lineage>
        <taxon>Eukaryota</taxon>
        <taxon>Fungi</taxon>
        <taxon>Fungi incertae sedis</taxon>
        <taxon>Chytridiomycota</taxon>
        <taxon>Chytridiomycota incertae sedis</taxon>
        <taxon>Chytridiomycetes</taxon>
        <taxon>Rhizophydiales</taxon>
        <taxon>Rhizophydiales incertae sedis</taxon>
        <taxon>Batrachochytrium</taxon>
    </lineage>
</organism>
<dbReference type="FunFam" id="1.25.10.10:FF:001040">
    <property type="entry name" value="Uncharacterized protein"/>
    <property type="match status" value="1"/>
</dbReference>
<dbReference type="Proteomes" id="UP000077115">
    <property type="component" value="Unassembled WGS sequence"/>
</dbReference>
<evidence type="ECO:0000256" key="2">
    <source>
        <dbReference type="ARBA" id="ARBA00006613"/>
    </source>
</evidence>
<keyword evidence="4" id="KW-0653">Protein transport</keyword>
<reference evidence="7 8" key="2">
    <citation type="submission" date="2016-05" db="EMBL/GenBank/DDBJ databases">
        <title>Lineage-specific infection strategies underlie the spectrum of fungal disease in amphibians.</title>
        <authorList>
            <person name="Cuomo C.A."/>
            <person name="Farrer R.A."/>
            <person name="James T."/>
            <person name="Longcore J."/>
            <person name="Birren B."/>
        </authorList>
    </citation>
    <scope>NUCLEOTIDE SEQUENCE [LARGE SCALE GENOMIC DNA]</scope>
    <source>
        <strain evidence="7 8">JEL423</strain>
    </source>
</reference>
<evidence type="ECO:0000313" key="7">
    <source>
        <dbReference type="EMBL" id="OAJ39995.1"/>
    </source>
</evidence>
<dbReference type="GO" id="GO:0030117">
    <property type="term" value="C:membrane coat"/>
    <property type="evidence" value="ECO:0007669"/>
    <property type="project" value="InterPro"/>
</dbReference>
<dbReference type="PANTHER" id="PTHR11134">
    <property type="entry name" value="ADAPTOR COMPLEX SUBUNIT BETA FAMILY MEMBER"/>
    <property type="match status" value="1"/>
</dbReference>
<dbReference type="Gene3D" id="1.25.10.10">
    <property type="entry name" value="Leucine-rich Repeat Variant"/>
    <property type="match status" value="1"/>
</dbReference>